<dbReference type="EMBL" id="CAJNOK010000086">
    <property type="protein sequence ID" value="CAF0728223.1"/>
    <property type="molecule type" value="Genomic_DNA"/>
</dbReference>
<dbReference type="Proteomes" id="UP000677228">
    <property type="component" value="Unassembled WGS sequence"/>
</dbReference>
<dbReference type="AlphaFoldDB" id="A0A813PDZ0"/>
<evidence type="ECO:0000256" key="1">
    <source>
        <dbReference type="SAM" id="MobiDB-lite"/>
    </source>
</evidence>
<dbReference type="Proteomes" id="UP000682733">
    <property type="component" value="Unassembled WGS sequence"/>
</dbReference>
<reference evidence="3" key="1">
    <citation type="submission" date="2021-02" db="EMBL/GenBank/DDBJ databases">
        <authorList>
            <person name="Nowell W R."/>
        </authorList>
    </citation>
    <scope>NUCLEOTIDE SEQUENCE</scope>
</reference>
<feature type="compositionally biased region" description="Polar residues" evidence="1">
    <location>
        <begin position="133"/>
        <end position="154"/>
    </location>
</feature>
<evidence type="ECO:0000313" key="6">
    <source>
        <dbReference type="Proteomes" id="UP000663829"/>
    </source>
</evidence>
<dbReference type="Gene3D" id="2.120.10.30">
    <property type="entry name" value="TolB, C-terminal domain"/>
    <property type="match status" value="1"/>
</dbReference>
<feature type="compositionally biased region" description="Low complexity" evidence="1">
    <location>
        <begin position="157"/>
        <end position="185"/>
    </location>
</feature>
<protein>
    <submittedName>
        <fullName evidence="3">Uncharacterized protein</fullName>
    </submittedName>
</protein>
<evidence type="ECO:0000313" key="5">
    <source>
        <dbReference type="EMBL" id="CAF3528313.1"/>
    </source>
</evidence>
<name>A0A813PDZ0_9BILA</name>
<evidence type="ECO:0000313" key="3">
    <source>
        <dbReference type="EMBL" id="CAF0749069.1"/>
    </source>
</evidence>
<dbReference type="Proteomes" id="UP000681722">
    <property type="component" value="Unassembled WGS sequence"/>
</dbReference>
<feature type="region of interest" description="Disordered" evidence="1">
    <location>
        <begin position="133"/>
        <end position="190"/>
    </location>
</feature>
<dbReference type="OrthoDB" id="9997984at2759"/>
<dbReference type="EMBL" id="CAJNOQ010000059">
    <property type="protein sequence ID" value="CAF0749069.1"/>
    <property type="molecule type" value="Genomic_DNA"/>
</dbReference>
<comment type="caution">
    <text evidence="3">The sequence shown here is derived from an EMBL/GenBank/DDBJ whole genome shotgun (WGS) entry which is preliminary data.</text>
</comment>
<evidence type="ECO:0000313" key="4">
    <source>
        <dbReference type="EMBL" id="CAF3502642.1"/>
    </source>
</evidence>
<evidence type="ECO:0000313" key="2">
    <source>
        <dbReference type="EMBL" id="CAF0728223.1"/>
    </source>
</evidence>
<dbReference type="SUPFAM" id="SSF101898">
    <property type="entry name" value="NHL repeat"/>
    <property type="match status" value="1"/>
</dbReference>
<proteinExistence type="predicted"/>
<dbReference type="EMBL" id="CAJOBA010000086">
    <property type="protein sequence ID" value="CAF3502642.1"/>
    <property type="molecule type" value="Genomic_DNA"/>
</dbReference>
<dbReference type="EMBL" id="CAJOBC010000059">
    <property type="protein sequence ID" value="CAF3528313.1"/>
    <property type="molecule type" value="Genomic_DNA"/>
</dbReference>
<gene>
    <name evidence="3" type="ORF">GPM918_LOCUS718</name>
    <name evidence="2" type="ORF">OVA965_LOCUS601</name>
    <name evidence="5" type="ORF">SRO942_LOCUS719</name>
    <name evidence="4" type="ORF">TMI583_LOCUS601</name>
</gene>
<organism evidence="3 6">
    <name type="scientific">Didymodactylos carnosus</name>
    <dbReference type="NCBI Taxonomy" id="1234261"/>
    <lineage>
        <taxon>Eukaryota</taxon>
        <taxon>Metazoa</taxon>
        <taxon>Spiralia</taxon>
        <taxon>Gnathifera</taxon>
        <taxon>Rotifera</taxon>
        <taxon>Eurotatoria</taxon>
        <taxon>Bdelloidea</taxon>
        <taxon>Philodinida</taxon>
        <taxon>Philodinidae</taxon>
        <taxon>Didymodactylos</taxon>
    </lineage>
</organism>
<accession>A0A813PDZ0</accession>
<dbReference type="Proteomes" id="UP000663829">
    <property type="component" value="Unassembled WGS sequence"/>
</dbReference>
<feature type="region of interest" description="Disordered" evidence="1">
    <location>
        <begin position="47"/>
        <end position="68"/>
    </location>
</feature>
<keyword evidence="6" id="KW-1185">Reference proteome</keyword>
<dbReference type="InterPro" id="IPR011042">
    <property type="entry name" value="6-blade_b-propeller_TolB-like"/>
</dbReference>
<sequence>MYTKASSHRCRSTAGASFVDGKLRCKCGMADDFDYQGQNLPKQFVSGDGYFQQTSPPPPPQPHHSYRHNIPPNPMQIAEKLQLVHLSGATSYPPAPQQFQTPMPHGSTHNYYPYYQPEAPITQTSQYNGMNYNSGDRPGNNVSRSNVILPTPQVNDAAPSTTIKATSTATTTVVETTESTPVTDDPSTEHTQSTKFVYNLKNYRYDYFLSDLYCDFDPVFGKFGGPTGICALPDDRLLVANFDRDSVMLIDITGVVHEIYKDLPTPKAVVHFPSSPQAVVATRKEVVLLDLIENKVITRSKMKGFYPWNLQYLPEQNVFVACDPSGERLVFLDTNLVEIDQWSLTDPDQEQVRQQQPQLYQKTYPYAAYFLPDSSFVLTHRQDKCRISEYDSVGLIKSTYDIPQSLQSFSLFVDTERKCLLTDKLNHRLVSIDENKQIEEYKCKSVVEPHSLTFLSNGTMCITDWTKSHRTSGGISIISAEDLQNYEA</sequence>